<dbReference type="EMBL" id="QFXC01000008">
    <property type="protein sequence ID" value="RDH83923.1"/>
    <property type="molecule type" value="Genomic_DNA"/>
</dbReference>
<evidence type="ECO:0000259" key="16">
    <source>
        <dbReference type="PROSITE" id="PS50109"/>
    </source>
</evidence>
<dbReference type="PANTHER" id="PTHR45453:SF1">
    <property type="entry name" value="PHOSPHATE REGULON SENSOR PROTEIN PHOR"/>
    <property type="match status" value="1"/>
</dbReference>
<dbReference type="InterPro" id="IPR050351">
    <property type="entry name" value="BphY/WalK/GraS-like"/>
</dbReference>
<evidence type="ECO:0000256" key="6">
    <source>
        <dbReference type="ARBA" id="ARBA00022553"/>
    </source>
</evidence>
<gene>
    <name evidence="17" type="primary">phoR</name>
    <name evidence="17" type="ORF">DIZ80_07245</name>
</gene>
<evidence type="ECO:0000256" key="11">
    <source>
        <dbReference type="ARBA" id="ARBA00022840"/>
    </source>
</evidence>
<dbReference type="NCBIfam" id="TIGR02966">
    <property type="entry name" value="phoR_proteo"/>
    <property type="match status" value="1"/>
</dbReference>
<dbReference type="GO" id="GO:0005886">
    <property type="term" value="C:plasma membrane"/>
    <property type="evidence" value="ECO:0007669"/>
    <property type="project" value="UniProtKB-SubCell"/>
</dbReference>
<dbReference type="CDD" id="cd00082">
    <property type="entry name" value="HisKA"/>
    <property type="match status" value="1"/>
</dbReference>
<comment type="catalytic activity">
    <reaction evidence="1">
        <text>ATP + protein L-histidine = ADP + protein N-phospho-L-histidine.</text>
        <dbReference type="EC" id="2.7.13.3"/>
    </reaction>
</comment>
<dbReference type="EC" id="2.7.13.3" evidence="3"/>
<dbReference type="InterPro" id="IPR004358">
    <property type="entry name" value="Sig_transdc_His_kin-like_C"/>
</dbReference>
<dbReference type="AlphaFoldDB" id="A0A370DGG0"/>
<dbReference type="Gene3D" id="3.30.450.20">
    <property type="entry name" value="PAS domain"/>
    <property type="match status" value="1"/>
</dbReference>
<dbReference type="InterPro" id="IPR036097">
    <property type="entry name" value="HisK_dim/P_sf"/>
</dbReference>
<comment type="subcellular location">
    <subcellularLocation>
        <location evidence="2">Cell membrane</location>
    </subcellularLocation>
</comment>
<keyword evidence="6" id="KW-0597">Phosphoprotein</keyword>
<dbReference type="InterPro" id="IPR003594">
    <property type="entry name" value="HATPase_dom"/>
</dbReference>
<evidence type="ECO:0000256" key="10">
    <source>
        <dbReference type="ARBA" id="ARBA00022777"/>
    </source>
</evidence>
<dbReference type="Proteomes" id="UP000254266">
    <property type="component" value="Unassembled WGS sequence"/>
</dbReference>
<dbReference type="InterPro" id="IPR014310">
    <property type="entry name" value="Sig_transdc_His_kinase_PhoR"/>
</dbReference>
<dbReference type="Gene3D" id="1.10.287.130">
    <property type="match status" value="1"/>
</dbReference>
<dbReference type="PANTHER" id="PTHR45453">
    <property type="entry name" value="PHOSPHATE REGULON SENSOR PROTEIN PHOR"/>
    <property type="match status" value="1"/>
</dbReference>
<keyword evidence="13" id="KW-0902">Two-component regulatory system</keyword>
<evidence type="ECO:0000256" key="2">
    <source>
        <dbReference type="ARBA" id="ARBA00004236"/>
    </source>
</evidence>
<evidence type="ECO:0000256" key="8">
    <source>
        <dbReference type="ARBA" id="ARBA00022692"/>
    </source>
</evidence>
<keyword evidence="8 15" id="KW-0812">Transmembrane</keyword>
<keyword evidence="7" id="KW-0808">Transferase</keyword>
<dbReference type="PRINTS" id="PR00344">
    <property type="entry name" value="BCTRLSENSOR"/>
</dbReference>
<evidence type="ECO:0000256" key="3">
    <source>
        <dbReference type="ARBA" id="ARBA00012438"/>
    </source>
</evidence>
<evidence type="ECO:0000256" key="5">
    <source>
        <dbReference type="ARBA" id="ARBA00022475"/>
    </source>
</evidence>
<name>A0A370DGG0_9GAMM</name>
<sequence>MTFSSSLQHELSLLTLWLIFMLVIGSFFGIAMTAVFVGLLGYVVWHLYNLNRLVNWLNKPSNNTPEATGIWDDAFFQLHNQYKRQRGSRKRLTKILKQFQKSTKALPYATIVLNSNNEIEWFNPASKILFGLRSGLDVGQRIDNLIRQPEFIKYLNGNNFKKPLEFDNQNQKLLLNVTSYGQGQYLLSARDITQRIKLDEMRRDFISNASHELRTPITVMSGYIETLQNNCDEINKYPVDKIYQQTIRMEKIIAELIELAKLETSSFIGTNVQIDTIALLNEVYNEAVSLDQGSHDITIEIEPIKINGSYEEIRTAISNLLTNAVRYTPDNGFIKLTTSTDSTGSYIHVEDNGDGIGYEHISRLTERFYRVDEGRSREKGGTGLGLAIVKQILDRHGAVLQIESEINKGTVFSCYFPFT</sequence>
<dbReference type="SMART" id="SM00387">
    <property type="entry name" value="HATPase_c"/>
    <property type="match status" value="1"/>
</dbReference>
<dbReference type="Pfam" id="PF00512">
    <property type="entry name" value="HisKA"/>
    <property type="match status" value="1"/>
</dbReference>
<evidence type="ECO:0000256" key="15">
    <source>
        <dbReference type="SAM" id="Phobius"/>
    </source>
</evidence>
<dbReference type="SMART" id="SM00388">
    <property type="entry name" value="HisKA"/>
    <property type="match status" value="1"/>
</dbReference>
<reference evidence="17 18" key="1">
    <citation type="journal article" date="2018" name="ISME J.">
        <title>Endosymbiont genomes yield clues of tubeworm success.</title>
        <authorList>
            <person name="Li Y."/>
            <person name="Liles M.R."/>
            <person name="Halanych K.M."/>
        </authorList>
    </citation>
    <scope>NUCLEOTIDE SEQUENCE [LARGE SCALE GENOMIC DNA]</scope>
    <source>
        <strain evidence="17">A1464</strain>
    </source>
</reference>
<dbReference type="GO" id="GO:0000155">
    <property type="term" value="F:phosphorelay sensor kinase activity"/>
    <property type="evidence" value="ECO:0007669"/>
    <property type="project" value="InterPro"/>
</dbReference>
<evidence type="ECO:0000256" key="1">
    <source>
        <dbReference type="ARBA" id="ARBA00000085"/>
    </source>
</evidence>
<evidence type="ECO:0000313" key="18">
    <source>
        <dbReference type="Proteomes" id="UP000254266"/>
    </source>
</evidence>
<keyword evidence="10 17" id="KW-0418">Kinase</keyword>
<feature type="domain" description="Histidine kinase" evidence="16">
    <location>
        <begin position="208"/>
        <end position="419"/>
    </location>
</feature>
<dbReference type="SUPFAM" id="SSF55874">
    <property type="entry name" value="ATPase domain of HSP90 chaperone/DNA topoisomerase II/histidine kinase"/>
    <property type="match status" value="1"/>
</dbReference>
<proteinExistence type="predicted"/>
<keyword evidence="4" id="KW-0813">Transport</keyword>
<keyword evidence="11" id="KW-0067">ATP-binding</keyword>
<dbReference type="GO" id="GO:0016036">
    <property type="term" value="P:cellular response to phosphate starvation"/>
    <property type="evidence" value="ECO:0007669"/>
    <property type="project" value="TreeGrafter"/>
</dbReference>
<dbReference type="PROSITE" id="PS50109">
    <property type="entry name" value="HIS_KIN"/>
    <property type="match status" value="1"/>
</dbReference>
<evidence type="ECO:0000256" key="12">
    <source>
        <dbReference type="ARBA" id="ARBA00022989"/>
    </source>
</evidence>
<comment type="caution">
    <text evidence="17">The sequence shown here is derived from an EMBL/GenBank/DDBJ whole genome shotgun (WGS) entry which is preliminary data.</text>
</comment>
<dbReference type="Pfam" id="PF02518">
    <property type="entry name" value="HATPase_c"/>
    <property type="match status" value="1"/>
</dbReference>
<dbReference type="InterPro" id="IPR005467">
    <property type="entry name" value="His_kinase_dom"/>
</dbReference>
<feature type="transmembrane region" description="Helical" evidence="15">
    <location>
        <begin position="12"/>
        <end position="45"/>
    </location>
</feature>
<dbReference type="FunFam" id="3.30.565.10:FF:000006">
    <property type="entry name" value="Sensor histidine kinase WalK"/>
    <property type="match status" value="1"/>
</dbReference>
<protein>
    <recommendedName>
        <fullName evidence="3">histidine kinase</fullName>
        <ecNumber evidence="3">2.7.13.3</ecNumber>
    </recommendedName>
</protein>
<evidence type="ECO:0000256" key="13">
    <source>
        <dbReference type="ARBA" id="ARBA00023012"/>
    </source>
</evidence>
<dbReference type="GO" id="GO:0004721">
    <property type="term" value="F:phosphoprotein phosphatase activity"/>
    <property type="evidence" value="ECO:0007669"/>
    <property type="project" value="InterPro"/>
</dbReference>
<keyword evidence="9" id="KW-0547">Nucleotide-binding</keyword>
<dbReference type="InterPro" id="IPR003661">
    <property type="entry name" value="HisK_dim/P_dom"/>
</dbReference>
<dbReference type="Pfam" id="PF11808">
    <property type="entry name" value="PhoR"/>
    <property type="match status" value="1"/>
</dbReference>
<evidence type="ECO:0000256" key="9">
    <source>
        <dbReference type="ARBA" id="ARBA00022741"/>
    </source>
</evidence>
<keyword evidence="18" id="KW-1185">Reference proteome</keyword>
<dbReference type="FunFam" id="1.10.287.130:FF:000001">
    <property type="entry name" value="Two-component sensor histidine kinase"/>
    <property type="match status" value="1"/>
</dbReference>
<keyword evidence="12 15" id="KW-1133">Transmembrane helix</keyword>
<evidence type="ECO:0000256" key="7">
    <source>
        <dbReference type="ARBA" id="ARBA00022679"/>
    </source>
</evidence>
<accession>A0A370DGG0</accession>
<evidence type="ECO:0000256" key="4">
    <source>
        <dbReference type="ARBA" id="ARBA00022448"/>
    </source>
</evidence>
<dbReference type="InterPro" id="IPR036890">
    <property type="entry name" value="HATPase_C_sf"/>
</dbReference>
<organism evidence="17 18">
    <name type="scientific">endosymbiont of Galathealinum brachiosum</name>
    <dbReference type="NCBI Taxonomy" id="2200906"/>
    <lineage>
        <taxon>Bacteria</taxon>
        <taxon>Pseudomonadati</taxon>
        <taxon>Pseudomonadota</taxon>
        <taxon>Gammaproteobacteria</taxon>
        <taxon>sulfur-oxidizing symbionts</taxon>
    </lineage>
</organism>
<dbReference type="InterPro" id="IPR021766">
    <property type="entry name" value="PhoR_N"/>
</dbReference>
<keyword evidence="14 15" id="KW-0472">Membrane</keyword>
<dbReference type="GO" id="GO:0005524">
    <property type="term" value="F:ATP binding"/>
    <property type="evidence" value="ECO:0007669"/>
    <property type="project" value="UniProtKB-KW"/>
</dbReference>
<keyword evidence="5" id="KW-1003">Cell membrane</keyword>
<evidence type="ECO:0000313" key="17">
    <source>
        <dbReference type="EMBL" id="RDH83923.1"/>
    </source>
</evidence>
<dbReference type="SUPFAM" id="SSF47384">
    <property type="entry name" value="Homodimeric domain of signal transducing histidine kinase"/>
    <property type="match status" value="1"/>
</dbReference>
<dbReference type="Gene3D" id="3.30.565.10">
    <property type="entry name" value="Histidine kinase-like ATPase, C-terminal domain"/>
    <property type="match status" value="1"/>
</dbReference>
<evidence type="ECO:0000256" key="14">
    <source>
        <dbReference type="ARBA" id="ARBA00023136"/>
    </source>
</evidence>